<evidence type="ECO:0000313" key="1">
    <source>
        <dbReference type="EMBL" id="RBP16731.1"/>
    </source>
</evidence>
<accession>A0A366FQA7</accession>
<dbReference type="EMBL" id="QNRK01000004">
    <property type="protein sequence ID" value="RBP16731.1"/>
    <property type="molecule type" value="Genomic_DNA"/>
</dbReference>
<name>A0A366FQA7_9HYPH</name>
<dbReference type="RefSeq" id="WP_170153049.1">
    <property type="nucleotide sequence ID" value="NZ_QNRK01000004.1"/>
</dbReference>
<dbReference type="Proteomes" id="UP000253529">
    <property type="component" value="Unassembled WGS sequence"/>
</dbReference>
<dbReference type="AlphaFoldDB" id="A0A366FQA7"/>
<sequence length="158" mass="15344">GPSALALDASHITAITASGGTVTVGNGVFAADQPALDTIAGGFAISGRASVLNGNLDGLEADQAHIDSVTAKGGAITVTIAQFAADRPLLDKVVGGVVVSDSAANIATGLGLLQGDVGHIDAITLTDATKPTITLTAAQASADAAVLAKITSPFTLVT</sequence>
<evidence type="ECO:0000313" key="2">
    <source>
        <dbReference type="Proteomes" id="UP000253529"/>
    </source>
</evidence>
<keyword evidence="2" id="KW-1185">Reference proteome</keyword>
<comment type="caution">
    <text evidence="1">The sequence shown here is derived from an EMBL/GenBank/DDBJ whole genome shotgun (WGS) entry which is preliminary data.</text>
</comment>
<proteinExistence type="predicted"/>
<reference evidence="1 2" key="1">
    <citation type="submission" date="2018-06" db="EMBL/GenBank/DDBJ databases">
        <title>Genomic Encyclopedia of Type Strains, Phase IV (KMG-IV): sequencing the most valuable type-strain genomes for metagenomic binning, comparative biology and taxonomic classification.</title>
        <authorList>
            <person name="Goeker M."/>
        </authorList>
    </citation>
    <scope>NUCLEOTIDE SEQUENCE [LARGE SCALE GENOMIC DNA]</scope>
    <source>
        <strain evidence="1 2">DSM 24875</strain>
    </source>
</reference>
<feature type="non-terminal residue" evidence="1">
    <location>
        <position position="1"/>
    </location>
</feature>
<gene>
    <name evidence="1" type="ORF">DFR50_1048</name>
</gene>
<protein>
    <submittedName>
        <fullName evidence="1">Uncharacterized protein</fullName>
    </submittedName>
</protein>
<organism evidence="1 2">
    <name type="scientific">Roseiarcus fermentans</name>
    <dbReference type="NCBI Taxonomy" id="1473586"/>
    <lineage>
        <taxon>Bacteria</taxon>
        <taxon>Pseudomonadati</taxon>
        <taxon>Pseudomonadota</taxon>
        <taxon>Alphaproteobacteria</taxon>
        <taxon>Hyphomicrobiales</taxon>
        <taxon>Roseiarcaceae</taxon>
        <taxon>Roseiarcus</taxon>
    </lineage>
</organism>